<reference evidence="3 4" key="1">
    <citation type="submission" date="2018-05" db="EMBL/GenBank/DDBJ databases">
        <title>Micromonospora from Atacama Desert.</title>
        <authorList>
            <person name="Carro L."/>
            <person name="Goodfellow M."/>
            <person name="Klenk H.-P."/>
        </authorList>
    </citation>
    <scope>NUCLEOTIDE SEQUENCE [LARGE SCALE GENOMIC DNA]</scope>
    <source>
        <strain evidence="3 4">LB32</strain>
    </source>
</reference>
<keyword evidence="4" id="KW-1185">Reference proteome</keyword>
<evidence type="ECO:0000259" key="2">
    <source>
        <dbReference type="Pfam" id="PF00487"/>
    </source>
</evidence>
<evidence type="ECO:0000313" key="4">
    <source>
        <dbReference type="Proteomes" id="UP000266889"/>
    </source>
</evidence>
<dbReference type="AlphaFoldDB" id="A0A3N9XAQ8"/>
<feature type="transmembrane region" description="Helical" evidence="1">
    <location>
        <begin position="70"/>
        <end position="91"/>
    </location>
</feature>
<dbReference type="PANTHER" id="PTHR19353:SF19">
    <property type="entry name" value="DELTA(5) FATTY ACID DESATURASE C-RELATED"/>
    <property type="match status" value="1"/>
</dbReference>
<dbReference type="RefSeq" id="WP_124855847.1">
    <property type="nucleotide sequence ID" value="NZ_JBEXWX010000022.1"/>
</dbReference>
<protein>
    <submittedName>
        <fullName evidence="3">Delta fatty acid desaturase</fullName>
    </submittedName>
</protein>
<feature type="transmembrane region" description="Helical" evidence="1">
    <location>
        <begin position="45"/>
        <end position="64"/>
    </location>
</feature>
<feature type="domain" description="Fatty acid desaturase" evidence="2">
    <location>
        <begin position="69"/>
        <end position="328"/>
    </location>
</feature>
<name>A0A3N9XAQ8_9ACTN</name>
<accession>A0A3N9XAQ8</accession>
<dbReference type="GO" id="GO:0008610">
    <property type="term" value="P:lipid biosynthetic process"/>
    <property type="evidence" value="ECO:0007669"/>
    <property type="project" value="UniProtKB-ARBA"/>
</dbReference>
<feature type="transmembrane region" description="Helical" evidence="1">
    <location>
        <begin position="206"/>
        <end position="224"/>
    </location>
</feature>
<evidence type="ECO:0000313" key="3">
    <source>
        <dbReference type="EMBL" id="RQX10225.1"/>
    </source>
</evidence>
<dbReference type="Proteomes" id="UP000266889">
    <property type="component" value="Unassembled WGS sequence"/>
</dbReference>
<dbReference type="PIRSF" id="PIRSF015921">
    <property type="entry name" value="FA_sphinglp_des"/>
    <property type="match status" value="1"/>
</dbReference>
<keyword evidence="1" id="KW-1133">Transmembrane helix</keyword>
<proteinExistence type="predicted"/>
<dbReference type="InterPro" id="IPR012171">
    <property type="entry name" value="Fatty_acid_desaturase"/>
</dbReference>
<dbReference type="GO" id="GO:0016020">
    <property type="term" value="C:membrane"/>
    <property type="evidence" value="ECO:0007669"/>
    <property type="project" value="TreeGrafter"/>
</dbReference>
<keyword evidence="1" id="KW-0812">Transmembrane</keyword>
<dbReference type="GO" id="GO:0016717">
    <property type="term" value="F:oxidoreductase activity, acting on paired donors, with oxidation of a pair of donors resulting in the reduction of molecular oxygen to two molecules of water"/>
    <property type="evidence" value="ECO:0007669"/>
    <property type="project" value="TreeGrafter"/>
</dbReference>
<dbReference type="OrthoDB" id="104711at2"/>
<dbReference type="EMBL" id="QGSY01000159">
    <property type="protein sequence ID" value="RQX10225.1"/>
    <property type="molecule type" value="Genomic_DNA"/>
</dbReference>
<dbReference type="Pfam" id="PF00487">
    <property type="entry name" value="FA_desaturase"/>
    <property type="match status" value="1"/>
</dbReference>
<sequence length="354" mass="38620">MGGRTGGATVSNADLGTRSDRGSAYAELSRLVRSAGLLDRHPRRYAARVTVLLGCLVLMSVVFVRLGSSWWQTATAVGVAVLLAQLAFLGHDAGHRQIFRSRQANDVLGMICANLMTGISYGWWVDKHNRHHAHPNTEGRDPDIAVAPLSFTAGQAATQRGLRALFVRHQATLFFPLLMAEGLHLHAASVRAVVSRSGLRHRPAEAGVLVLHFAGYLAAVFLVLSVPQAIVFILVNQALFGLYLGSSFAPNHKGMPILTEADDLDYLRRQVLTSRNVRGGRLLDAVLGGLNYQIEHHLFPSMPRPNLRHAQPLIRQFCTEHGIAYHETTLIQSWSQGLAHLRAIGTGANRPGND</sequence>
<keyword evidence="1" id="KW-0472">Membrane</keyword>
<comment type="caution">
    <text evidence="3">The sequence shown here is derived from an EMBL/GenBank/DDBJ whole genome shotgun (WGS) entry which is preliminary data.</text>
</comment>
<dbReference type="PANTHER" id="PTHR19353">
    <property type="entry name" value="FATTY ACID DESATURASE 2"/>
    <property type="match status" value="1"/>
</dbReference>
<dbReference type="CDD" id="cd03506">
    <property type="entry name" value="Delta6-FADS-like"/>
    <property type="match status" value="1"/>
</dbReference>
<gene>
    <name evidence="3" type="ORF">DLJ58_12060</name>
</gene>
<organism evidence="3 4">
    <name type="scientific">Micromonospora arida</name>
    <dbReference type="NCBI Taxonomy" id="2203715"/>
    <lineage>
        <taxon>Bacteria</taxon>
        <taxon>Bacillati</taxon>
        <taxon>Actinomycetota</taxon>
        <taxon>Actinomycetes</taxon>
        <taxon>Micromonosporales</taxon>
        <taxon>Micromonosporaceae</taxon>
        <taxon>Micromonospora</taxon>
    </lineage>
</organism>
<feature type="transmembrane region" description="Helical" evidence="1">
    <location>
        <begin position="103"/>
        <end position="124"/>
    </location>
</feature>
<dbReference type="InterPro" id="IPR005804">
    <property type="entry name" value="FA_desaturase_dom"/>
</dbReference>
<evidence type="ECO:0000256" key="1">
    <source>
        <dbReference type="SAM" id="Phobius"/>
    </source>
</evidence>
<feature type="transmembrane region" description="Helical" evidence="1">
    <location>
        <begin position="173"/>
        <end position="194"/>
    </location>
</feature>